<dbReference type="RefSeq" id="WP_420068945.1">
    <property type="nucleotide sequence ID" value="NZ_JBCHKQ010000001.1"/>
</dbReference>
<dbReference type="InterPro" id="IPR009057">
    <property type="entry name" value="Homeodomain-like_sf"/>
</dbReference>
<feature type="domain" description="HTH araC/xylS-type" evidence="4">
    <location>
        <begin position="195"/>
        <end position="293"/>
    </location>
</feature>
<evidence type="ECO:0000259" key="4">
    <source>
        <dbReference type="PROSITE" id="PS01124"/>
    </source>
</evidence>
<dbReference type="SUPFAM" id="SSF51215">
    <property type="entry name" value="Regulatory protein AraC"/>
    <property type="match status" value="1"/>
</dbReference>
<dbReference type="Proteomes" id="UP001466331">
    <property type="component" value="Unassembled WGS sequence"/>
</dbReference>
<proteinExistence type="predicted"/>
<dbReference type="InterPro" id="IPR020449">
    <property type="entry name" value="Tscrpt_reg_AraC-type_HTH"/>
</dbReference>
<keyword evidence="2" id="KW-0238">DNA-binding</keyword>
<keyword evidence="3" id="KW-0804">Transcription</keyword>
<dbReference type="EMBL" id="JBCHKQ010000001">
    <property type="protein sequence ID" value="MEM5947497.1"/>
    <property type="molecule type" value="Genomic_DNA"/>
</dbReference>
<dbReference type="InterPro" id="IPR018062">
    <property type="entry name" value="HTH_AraC-typ_CS"/>
</dbReference>
<accession>A0ABU9UA05</accession>
<dbReference type="Pfam" id="PF02311">
    <property type="entry name" value="AraC_binding"/>
    <property type="match status" value="1"/>
</dbReference>
<dbReference type="PROSITE" id="PS01124">
    <property type="entry name" value="HTH_ARAC_FAMILY_2"/>
    <property type="match status" value="1"/>
</dbReference>
<dbReference type="PANTHER" id="PTHR43280">
    <property type="entry name" value="ARAC-FAMILY TRANSCRIPTIONAL REGULATOR"/>
    <property type="match status" value="1"/>
</dbReference>
<dbReference type="InterPro" id="IPR018060">
    <property type="entry name" value="HTH_AraC"/>
</dbReference>
<comment type="caution">
    <text evidence="5">The sequence shown here is derived from an EMBL/GenBank/DDBJ whole genome shotgun (WGS) entry which is preliminary data.</text>
</comment>
<keyword evidence="6" id="KW-1185">Reference proteome</keyword>
<evidence type="ECO:0000256" key="1">
    <source>
        <dbReference type="ARBA" id="ARBA00023015"/>
    </source>
</evidence>
<dbReference type="PRINTS" id="PR00032">
    <property type="entry name" value="HTHARAC"/>
</dbReference>
<name>A0ABU9UA05_9SPIR</name>
<organism evidence="5 6">
    <name type="scientific">Rarispira pelagica</name>
    <dbReference type="NCBI Taxonomy" id="3141764"/>
    <lineage>
        <taxon>Bacteria</taxon>
        <taxon>Pseudomonadati</taxon>
        <taxon>Spirochaetota</taxon>
        <taxon>Spirochaetia</taxon>
        <taxon>Winmispirales</taxon>
        <taxon>Winmispiraceae</taxon>
        <taxon>Rarispira</taxon>
    </lineage>
</organism>
<dbReference type="InterPro" id="IPR003313">
    <property type="entry name" value="AraC-bd"/>
</dbReference>
<dbReference type="Gene3D" id="2.60.120.10">
    <property type="entry name" value="Jelly Rolls"/>
    <property type="match status" value="1"/>
</dbReference>
<evidence type="ECO:0000313" key="5">
    <source>
        <dbReference type="EMBL" id="MEM5947497.1"/>
    </source>
</evidence>
<dbReference type="InterPro" id="IPR037923">
    <property type="entry name" value="HTH-like"/>
</dbReference>
<dbReference type="PROSITE" id="PS00041">
    <property type="entry name" value="HTH_ARAC_FAMILY_1"/>
    <property type="match status" value="1"/>
</dbReference>
<sequence length="302" mass="35420">MYTVSDRDHFPDHEENIRITTNFLPSPYMPDHGIDLTYREHRHNFYELVFVLEGEGVHHIQKNIHKIKHGDLFIIQPMVPHYFEARGLKLVNIMFREEALEPYHDQLKRIPGFTAFFTIEPGERIEKKTEPRLNVAGTQLEEVENIIRKCIREENTRPPGYKIEKNSLLIQLLVFIARQYQHLPSTDAEIAVRIGKLIGLLETEYTRDWSLEELCNIANMSKTTLRRHFIRAVGMSPLRFLTKTRVGQACKLLVKTDNSMTEIAEKTGFKDSNYFARQFKNITGMSPREYRKRQGFTLTLTK</sequence>
<evidence type="ECO:0000256" key="3">
    <source>
        <dbReference type="ARBA" id="ARBA00023163"/>
    </source>
</evidence>
<dbReference type="SUPFAM" id="SSF46689">
    <property type="entry name" value="Homeodomain-like"/>
    <property type="match status" value="2"/>
</dbReference>
<keyword evidence="1" id="KW-0805">Transcription regulation</keyword>
<evidence type="ECO:0000313" key="6">
    <source>
        <dbReference type="Proteomes" id="UP001466331"/>
    </source>
</evidence>
<dbReference type="InterPro" id="IPR014710">
    <property type="entry name" value="RmlC-like_jellyroll"/>
</dbReference>
<dbReference type="PANTHER" id="PTHR43280:SF28">
    <property type="entry name" value="HTH-TYPE TRANSCRIPTIONAL ACTIVATOR RHAS"/>
    <property type="match status" value="1"/>
</dbReference>
<dbReference type="SMART" id="SM00342">
    <property type="entry name" value="HTH_ARAC"/>
    <property type="match status" value="1"/>
</dbReference>
<reference evidence="5 6" key="1">
    <citation type="submission" date="2024-03" db="EMBL/GenBank/DDBJ databases">
        <title>Ignisphaera cupida sp. nov., a hyperthermophilic hydrolytic archaeon from a hot spring of Kamchatka, and proposal of Ignisphaeraceae fam. nov.</title>
        <authorList>
            <person name="Podosokorskaya O.A."/>
            <person name="Elcheninov A.G."/>
            <person name="Maltseva A.I."/>
            <person name="Zayulina K.S."/>
            <person name="Novikov A."/>
            <person name="Merkel A.Y."/>
        </authorList>
    </citation>
    <scope>NUCLEOTIDE SEQUENCE [LARGE SCALE GENOMIC DNA]</scope>
    <source>
        <strain evidence="5 6">38H-sp</strain>
    </source>
</reference>
<protein>
    <submittedName>
        <fullName evidence="5">AraC family transcriptional regulator</fullName>
    </submittedName>
</protein>
<gene>
    <name evidence="5" type="ORF">WKV44_02965</name>
</gene>
<evidence type="ECO:0000256" key="2">
    <source>
        <dbReference type="ARBA" id="ARBA00023125"/>
    </source>
</evidence>
<dbReference type="Pfam" id="PF12833">
    <property type="entry name" value="HTH_18"/>
    <property type="match status" value="1"/>
</dbReference>
<dbReference type="Gene3D" id="1.10.10.60">
    <property type="entry name" value="Homeodomain-like"/>
    <property type="match status" value="2"/>
</dbReference>